<dbReference type="PROSITE" id="PS50994">
    <property type="entry name" value="INTEGRASE"/>
    <property type="match status" value="1"/>
</dbReference>
<organism evidence="2 3">
    <name type="scientific">Candidatus Thalassospirochaeta sargassi</name>
    <dbReference type="NCBI Taxonomy" id="3119039"/>
    <lineage>
        <taxon>Bacteria</taxon>
        <taxon>Pseudomonadati</taxon>
        <taxon>Spirochaetota</taxon>
        <taxon>Spirochaetia</taxon>
        <taxon>Spirochaetales</taxon>
        <taxon>Spirochaetaceae</taxon>
        <taxon>Candidatus Thalassospirochaeta</taxon>
    </lineage>
</organism>
<evidence type="ECO:0000313" key="2">
    <source>
        <dbReference type="EMBL" id="MDC7226035.1"/>
    </source>
</evidence>
<accession>A0AAJ1IEQ8</accession>
<dbReference type="SUPFAM" id="SSF53098">
    <property type="entry name" value="Ribonuclease H-like"/>
    <property type="match status" value="1"/>
</dbReference>
<name>A0AAJ1IEQ8_9SPIO</name>
<dbReference type="Proteomes" id="UP001221217">
    <property type="component" value="Unassembled WGS sequence"/>
</dbReference>
<dbReference type="GO" id="GO:0015074">
    <property type="term" value="P:DNA integration"/>
    <property type="evidence" value="ECO:0007669"/>
    <property type="project" value="InterPro"/>
</dbReference>
<dbReference type="PANTHER" id="PTHR46889:SF4">
    <property type="entry name" value="TRANSPOSASE INSO FOR INSERTION SEQUENCE ELEMENT IS911B-RELATED"/>
    <property type="match status" value="1"/>
</dbReference>
<dbReference type="GO" id="GO:0003676">
    <property type="term" value="F:nucleic acid binding"/>
    <property type="evidence" value="ECO:0007669"/>
    <property type="project" value="InterPro"/>
</dbReference>
<feature type="domain" description="Integrase catalytic" evidence="1">
    <location>
        <begin position="165"/>
        <end position="322"/>
    </location>
</feature>
<dbReference type="Pfam" id="PF13683">
    <property type="entry name" value="rve_3"/>
    <property type="match status" value="1"/>
</dbReference>
<dbReference type="PANTHER" id="PTHR46889">
    <property type="entry name" value="TRANSPOSASE INSF FOR INSERTION SEQUENCE IS3B-RELATED"/>
    <property type="match status" value="1"/>
</dbReference>
<dbReference type="InterPro" id="IPR012337">
    <property type="entry name" value="RNaseH-like_sf"/>
</dbReference>
<gene>
    <name evidence="2" type="ORF">PQJ61_04640</name>
</gene>
<dbReference type="Gene3D" id="3.30.420.10">
    <property type="entry name" value="Ribonuclease H-like superfamily/Ribonuclease H"/>
    <property type="match status" value="1"/>
</dbReference>
<reference evidence="2 3" key="1">
    <citation type="submission" date="2022-12" db="EMBL/GenBank/DDBJ databases">
        <title>Metagenome assembled genome from gulf of manar.</title>
        <authorList>
            <person name="Kohli P."/>
            <person name="Pk S."/>
            <person name="Venkata Ramana C."/>
            <person name="Sasikala C."/>
        </authorList>
    </citation>
    <scope>NUCLEOTIDE SEQUENCE [LARGE SCALE GENOMIC DNA]</scope>
    <source>
        <strain evidence="2">JB008</strain>
    </source>
</reference>
<dbReference type="AlphaFoldDB" id="A0AAJ1IEQ8"/>
<dbReference type="InterPro" id="IPR001584">
    <property type="entry name" value="Integrase_cat-core"/>
</dbReference>
<dbReference type="Pfam" id="PF13565">
    <property type="entry name" value="HTH_32"/>
    <property type="match status" value="1"/>
</dbReference>
<evidence type="ECO:0000313" key="3">
    <source>
        <dbReference type="Proteomes" id="UP001221217"/>
    </source>
</evidence>
<protein>
    <submittedName>
        <fullName evidence="2">Integrase core domain-containing protein</fullName>
    </submittedName>
</protein>
<comment type="caution">
    <text evidence="2">The sequence shown here is derived from an EMBL/GenBank/DDBJ whole genome shotgun (WGS) entry which is preliminary data.</text>
</comment>
<proteinExistence type="predicted"/>
<evidence type="ECO:0000259" key="1">
    <source>
        <dbReference type="PROSITE" id="PS50994"/>
    </source>
</evidence>
<dbReference type="InterPro" id="IPR050900">
    <property type="entry name" value="Transposase_IS3/IS150/IS904"/>
</dbReference>
<dbReference type="EMBL" id="JAQQAL010000011">
    <property type="protein sequence ID" value="MDC7226035.1"/>
    <property type="molecule type" value="Genomic_DNA"/>
</dbReference>
<dbReference type="InterPro" id="IPR036397">
    <property type="entry name" value="RNaseH_sf"/>
</dbReference>
<sequence>MFNFAVSLLKTLFSIIFKKRKDVIFTFFLLKKENEIMKRHLNLSGKKITSNHSDRFCLSLITALSKRAINHLTIVKPETLLEWQRRFIKKRWSFKHKKRGRKPVNAELKNLILEMKTDNPLWGCRRISDELKKLNIKIHHTTVNKIIQTFRKQGKIQSNGSWKKFLKTHWDSLYGMDFATIDTLLGKRFYLLIILELKSRRIIRYDLTENPCREFVKQRLELFAEGLLGEKTLIHDNALQFTSIEYSWFDIEGVNICTSAPNMNAYTERFIGSIRREALNHFLLFSEKQVRKIIKSYVDYYNHQRPHQGLDQIPAGRIVSSTGKIKKERILGGLHHNYYRSSA</sequence>